<proteinExistence type="predicted"/>
<gene>
    <name evidence="2" type="ORF">THAOC_25870</name>
</gene>
<dbReference type="OrthoDB" id="194277at2759"/>
<evidence type="ECO:0000313" key="3">
    <source>
        <dbReference type="Proteomes" id="UP000266841"/>
    </source>
</evidence>
<sequence>ARDGGPPRPGVRVRHGRPGCAHRRPPVPRRAPPRRDHRARRPDRALRPVQDGVRGQEVPCHGARGPSGRGDDRGVRDVRRPPRGARILGQVTLVQIPWLPVMMKKRSGFSEEEDLF</sequence>
<evidence type="ECO:0000313" key="2">
    <source>
        <dbReference type="EMBL" id="EJK54498.1"/>
    </source>
</evidence>
<dbReference type="EMBL" id="AGNL01035730">
    <property type="protein sequence ID" value="EJK54498.1"/>
    <property type="molecule type" value="Genomic_DNA"/>
</dbReference>
<dbReference type="AlphaFoldDB" id="K0RL94"/>
<feature type="region of interest" description="Disordered" evidence="1">
    <location>
        <begin position="1"/>
        <end position="83"/>
    </location>
</feature>
<accession>K0RL94</accession>
<keyword evidence="3" id="KW-1185">Reference proteome</keyword>
<organism evidence="2 3">
    <name type="scientific">Thalassiosira oceanica</name>
    <name type="common">Marine diatom</name>
    <dbReference type="NCBI Taxonomy" id="159749"/>
    <lineage>
        <taxon>Eukaryota</taxon>
        <taxon>Sar</taxon>
        <taxon>Stramenopiles</taxon>
        <taxon>Ochrophyta</taxon>
        <taxon>Bacillariophyta</taxon>
        <taxon>Coscinodiscophyceae</taxon>
        <taxon>Thalassiosirophycidae</taxon>
        <taxon>Thalassiosirales</taxon>
        <taxon>Thalassiosiraceae</taxon>
        <taxon>Thalassiosira</taxon>
    </lineage>
</organism>
<feature type="compositionally biased region" description="Basic residues" evidence="1">
    <location>
        <begin position="11"/>
        <end position="41"/>
    </location>
</feature>
<reference evidence="2 3" key="1">
    <citation type="journal article" date="2012" name="Genome Biol.">
        <title>Genome and low-iron response of an oceanic diatom adapted to chronic iron limitation.</title>
        <authorList>
            <person name="Lommer M."/>
            <person name="Specht M."/>
            <person name="Roy A.S."/>
            <person name="Kraemer L."/>
            <person name="Andreson R."/>
            <person name="Gutowska M.A."/>
            <person name="Wolf J."/>
            <person name="Bergner S.V."/>
            <person name="Schilhabel M.B."/>
            <person name="Klostermeier U.C."/>
            <person name="Beiko R.G."/>
            <person name="Rosenstiel P."/>
            <person name="Hippler M."/>
            <person name="Laroche J."/>
        </authorList>
    </citation>
    <scope>NUCLEOTIDE SEQUENCE [LARGE SCALE GENOMIC DNA]</scope>
    <source>
        <strain evidence="2 3">CCMP1005</strain>
    </source>
</reference>
<feature type="compositionally biased region" description="Basic and acidic residues" evidence="1">
    <location>
        <begin position="69"/>
        <end position="80"/>
    </location>
</feature>
<name>K0RL94_THAOC</name>
<evidence type="ECO:0000256" key="1">
    <source>
        <dbReference type="SAM" id="MobiDB-lite"/>
    </source>
</evidence>
<feature type="non-terminal residue" evidence="2">
    <location>
        <position position="1"/>
    </location>
</feature>
<dbReference type="Proteomes" id="UP000266841">
    <property type="component" value="Unassembled WGS sequence"/>
</dbReference>
<dbReference type="eggNOG" id="ENOG502T8CE">
    <property type="taxonomic scope" value="Eukaryota"/>
</dbReference>
<comment type="caution">
    <text evidence="2">The sequence shown here is derived from an EMBL/GenBank/DDBJ whole genome shotgun (WGS) entry which is preliminary data.</text>
</comment>
<protein>
    <submittedName>
        <fullName evidence="2">Uncharacterized protein</fullName>
    </submittedName>
</protein>